<dbReference type="PANTHER" id="PTHR23028">
    <property type="entry name" value="ACETYLTRANSFERASE"/>
    <property type="match status" value="1"/>
</dbReference>
<name>A0A9W6J9X8_9HYPH</name>
<evidence type="ECO:0000313" key="4">
    <source>
        <dbReference type="Proteomes" id="UP001143370"/>
    </source>
</evidence>
<organism evidence="3 4">
    <name type="scientific">Ancylobacter dichloromethanicus</name>
    <dbReference type="NCBI Taxonomy" id="518825"/>
    <lineage>
        <taxon>Bacteria</taxon>
        <taxon>Pseudomonadati</taxon>
        <taxon>Pseudomonadota</taxon>
        <taxon>Alphaproteobacteria</taxon>
        <taxon>Hyphomicrobiales</taxon>
        <taxon>Xanthobacteraceae</taxon>
        <taxon>Ancylobacter</taxon>
    </lineage>
</organism>
<dbReference type="PANTHER" id="PTHR23028:SF134">
    <property type="entry name" value="PUTATIVE (AFU_ORTHOLOGUE AFUA_4G08520)-RELATED"/>
    <property type="match status" value="1"/>
</dbReference>
<sequence length="383" mass="40818">MPLRTAEIAPASPPSGRVRCLDGLRGLAACSVVAFHFFYAFVPAPFTDWNRSGFGLWDTPIAVLWNGHFAVAIFFVLSGFVLAASAPRGAREAPAMIGLRYLRLALPALVSSALAWAWLMSFPDAAREVQALTGSPWFRWTYQPPFPPFTQALWEGGIGAFLDGTTRFNNPLWTMQAEFFGSILIYGSYAVLPGRARPLAMAFAGLALGALGQFSLAAFCGGALVFEGRHILRDHARAGCVLGLFGLVLGATYPGHAADGGVVSYLQSWLGRDGVRQVGAVLVLVALLITPAARRLFETAPLQRLGELSFPLYLVHVPLIVAPACALYARFGPLDPLALAGLFVATFLAALALAGVFLVAVERPVLAGLKAVRARLRARPASA</sequence>
<accession>A0A9W6J9X8</accession>
<dbReference type="AlphaFoldDB" id="A0A9W6J9X8"/>
<dbReference type="Proteomes" id="UP001143370">
    <property type="component" value="Unassembled WGS sequence"/>
</dbReference>
<dbReference type="InterPro" id="IPR002656">
    <property type="entry name" value="Acyl_transf_3_dom"/>
</dbReference>
<gene>
    <name evidence="3" type="ORF">GCM10017643_26620</name>
</gene>
<dbReference type="InterPro" id="IPR050879">
    <property type="entry name" value="Acyltransferase_3"/>
</dbReference>
<keyword evidence="1" id="KW-1133">Transmembrane helix</keyword>
<feature type="transmembrane region" description="Helical" evidence="1">
    <location>
        <begin position="337"/>
        <end position="361"/>
    </location>
</feature>
<comment type="caution">
    <text evidence="3">The sequence shown here is derived from an EMBL/GenBank/DDBJ whole genome shotgun (WGS) entry which is preliminary data.</text>
</comment>
<feature type="domain" description="Acyltransferase 3" evidence="2">
    <location>
        <begin position="20"/>
        <end position="354"/>
    </location>
</feature>
<evidence type="ECO:0000313" key="3">
    <source>
        <dbReference type="EMBL" id="GLK72546.1"/>
    </source>
</evidence>
<evidence type="ECO:0000256" key="1">
    <source>
        <dbReference type="SAM" id="Phobius"/>
    </source>
</evidence>
<proteinExistence type="predicted"/>
<dbReference type="GO" id="GO:0016747">
    <property type="term" value="F:acyltransferase activity, transferring groups other than amino-acyl groups"/>
    <property type="evidence" value="ECO:0007669"/>
    <property type="project" value="InterPro"/>
</dbReference>
<feature type="transmembrane region" description="Helical" evidence="1">
    <location>
        <begin position="104"/>
        <end position="122"/>
    </location>
</feature>
<reference evidence="3" key="2">
    <citation type="submission" date="2023-01" db="EMBL/GenBank/DDBJ databases">
        <authorList>
            <person name="Sun Q."/>
            <person name="Evtushenko L."/>
        </authorList>
    </citation>
    <scope>NUCLEOTIDE SEQUENCE</scope>
    <source>
        <strain evidence="3">VKM B-2484</strain>
    </source>
</reference>
<dbReference type="Pfam" id="PF01757">
    <property type="entry name" value="Acyl_transf_3"/>
    <property type="match status" value="1"/>
</dbReference>
<keyword evidence="4" id="KW-1185">Reference proteome</keyword>
<evidence type="ECO:0000259" key="2">
    <source>
        <dbReference type="Pfam" id="PF01757"/>
    </source>
</evidence>
<feature type="transmembrane region" description="Helical" evidence="1">
    <location>
        <begin position="238"/>
        <end position="258"/>
    </location>
</feature>
<reference evidence="3" key="1">
    <citation type="journal article" date="2014" name="Int. J. Syst. Evol. Microbiol.">
        <title>Complete genome sequence of Corynebacterium casei LMG S-19264T (=DSM 44701T), isolated from a smear-ripened cheese.</title>
        <authorList>
            <consortium name="US DOE Joint Genome Institute (JGI-PGF)"/>
            <person name="Walter F."/>
            <person name="Albersmeier A."/>
            <person name="Kalinowski J."/>
            <person name="Ruckert C."/>
        </authorList>
    </citation>
    <scope>NUCLEOTIDE SEQUENCE</scope>
    <source>
        <strain evidence="3">VKM B-2484</strain>
    </source>
</reference>
<keyword evidence="3" id="KW-0012">Acyltransferase</keyword>
<feature type="transmembrane region" description="Helical" evidence="1">
    <location>
        <begin position="309"/>
        <end position="331"/>
    </location>
</feature>
<feature type="transmembrane region" description="Helical" evidence="1">
    <location>
        <begin position="24"/>
        <end position="42"/>
    </location>
</feature>
<keyword evidence="1" id="KW-0812">Transmembrane</keyword>
<protein>
    <submittedName>
        <fullName evidence="3">Acyltransferase</fullName>
    </submittedName>
</protein>
<dbReference type="RefSeq" id="WP_213376134.1">
    <property type="nucleotide sequence ID" value="NZ_BSFJ01000017.1"/>
</dbReference>
<keyword evidence="3" id="KW-0808">Transferase</keyword>
<keyword evidence="1" id="KW-0472">Membrane</keyword>
<feature type="transmembrane region" description="Helical" evidence="1">
    <location>
        <begin position="278"/>
        <end position="297"/>
    </location>
</feature>
<feature type="transmembrane region" description="Helical" evidence="1">
    <location>
        <begin position="199"/>
        <end position="226"/>
    </location>
</feature>
<dbReference type="EMBL" id="BSFJ01000017">
    <property type="protein sequence ID" value="GLK72546.1"/>
    <property type="molecule type" value="Genomic_DNA"/>
</dbReference>
<feature type="transmembrane region" description="Helical" evidence="1">
    <location>
        <begin position="62"/>
        <end position="83"/>
    </location>
</feature>